<evidence type="ECO:0000313" key="3">
    <source>
        <dbReference type="EMBL" id="AXA23961.1"/>
    </source>
</evidence>
<evidence type="ECO:0000256" key="2">
    <source>
        <dbReference type="SAM" id="Phobius"/>
    </source>
</evidence>
<reference evidence="3 4" key="1">
    <citation type="submission" date="2018-06" db="EMBL/GenBank/DDBJ databases">
        <title>The genome of Pseudomonas putida NX-1, a lignin degrader.</title>
        <authorList>
            <person name="Xu Z."/>
        </authorList>
    </citation>
    <scope>NUCLEOTIDE SEQUENCE [LARGE SCALE GENOMIC DNA]</scope>
    <source>
        <strain evidence="3 4">NX-1</strain>
    </source>
</reference>
<keyword evidence="2" id="KW-0812">Transmembrane</keyword>
<protein>
    <submittedName>
        <fullName evidence="3">Uncharacterized protein</fullName>
    </submittedName>
</protein>
<name>A0AAD0PDA1_PSEPU</name>
<organism evidence="3 4">
    <name type="scientific">Pseudomonas putida</name>
    <name type="common">Arthrobacter siderocapsulatus</name>
    <dbReference type="NCBI Taxonomy" id="303"/>
    <lineage>
        <taxon>Bacteria</taxon>
        <taxon>Pseudomonadati</taxon>
        <taxon>Pseudomonadota</taxon>
        <taxon>Gammaproteobacteria</taxon>
        <taxon>Pseudomonadales</taxon>
        <taxon>Pseudomonadaceae</taxon>
        <taxon>Pseudomonas</taxon>
    </lineage>
</organism>
<dbReference type="Proteomes" id="UP000251617">
    <property type="component" value="Chromosome"/>
</dbReference>
<dbReference type="EMBL" id="CP030750">
    <property type="protein sequence ID" value="AXA23961.1"/>
    <property type="molecule type" value="Genomic_DNA"/>
</dbReference>
<proteinExistence type="predicted"/>
<feature type="region of interest" description="Disordered" evidence="1">
    <location>
        <begin position="37"/>
        <end position="65"/>
    </location>
</feature>
<feature type="transmembrane region" description="Helical" evidence="2">
    <location>
        <begin position="1004"/>
        <end position="1029"/>
    </location>
</feature>
<keyword evidence="2" id="KW-0472">Membrane</keyword>
<gene>
    <name evidence="3" type="ORF">C1S65_07450</name>
</gene>
<feature type="transmembrane region" description="Helical" evidence="2">
    <location>
        <begin position="971"/>
        <end position="992"/>
    </location>
</feature>
<evidence type="ECO:0000256" key="1">
    <source>
        <dbReference type="SAM" id="MobiDB-lite"/>
    </source>
</evidence>
<evidence type="ECO:0000313" key="4">
    <source>
        <dbReference type="Proteomes" id="UP000251617"/>
    </source>
</evidence>
<accession>A0AAD0PDA1</accession>
<dbReference type="AlphaFoldDB" id="A0AAD0PDA1"/>
<sequence>MINRPEAPSSSSPSSPSDTAGLFDSVLDKARLLLSDPGADKTFKPKVLAANDGGGSVSHDKPADADSYKDITELPETLDIGKLKIVAQDKDNGVIYFEHGGNKYQISEKAAQDSQPGYETFENLRFGHAVPTREDRGPDHGTQLYNLLDTLADTQGTPAHDLIVAGLTDPGQSLLRKDDGGFLLDNIQSVEQATDGVLKVKLTNGREVIIAEGITPEAYAAYSGAGKTRVALDDAKAAGYEQVTGLPAGLDVDKLKVVSEDKDAHVILFEHDGHKYAISRDDAKAHDRGYDSLDSVPSAAANQPAPENRGSQLYDFLHALDTTKGTPAFDYIKNAHKLPDQHLQTRAEGTLGMNDISKVDAPTDGILVVTKADGKLVVVSRDVSPEAFLDYSTKGQTLAGLEKAKGDGYTKAGPDDYLASTEDIMSVGGIGDYGPGLIAFTQRKPGGEEQKIIVSQFDNPQMFEQIADYRSSIAEQVTDVDKLRADHGLPPLKEVSVDELATTEKDDDGQPLSVRDLAIRDLVDGYRAGIKDGSIAKDDPRAKLVRALEAKSMADHGMSIIPEHGFGNHGNASDPITVTSRDVRDEIFDAKAIDAQLGELLGDPTIVADLKSKHDAALGKVEGGSAKVDETRQKLLDSTSSENFVKYINDLQANGQTELATREIRSAYAGLADIDPAKADQFLQNLQIDGYTMELDKLIADPSKISDDNTALATTDQTLLMLQALKAGGDGIPRRSLATYEKFVEMLLKDKDMATDFGKVMSNLGDTWQANGKITLDDINKAVSTELMPNLSAENRGAFVKTLSFLSDNGVLGSMGGAISLGRAIYQLAGKGGMLADTPRERAGIANDFIGFLSTGSHFATLGTKAFDKAFGTNAYKLMGLDRSVPTIWSKPGTAGPEIPRSVQDVQNQYYNIIDDAMADGKDVGKALNGQPFDEATMNKLHQGIESGIEKRGGVVGAGKIARFAGSAIKVIGAGADVVGGVIGVVMGGLTIRDGVREKDPIKIASGSLSVAGGVSSLFGAAGSVAGVFGVTGRLVPLLGPVGFLFSGVFSFVGAILNDVKSHKLHKISLQNWDQIQDFKQDGLLKPNGDEAYVWLQTYLSDWGQRDAPGDRSIFDFRKEEWDARSSIRGDHRVDHPDYIGDGNNRRSEDYKYSLKPSDWIDDNGNIISMVGDGYGGPYKPVDNG</sequence>
<keyword evidence="2" id="KW-1133">Transmembrane helix</keyword>
<dbReference type="RefSeq" id="WP_112897688.1">
    <property type="nucleotide sequence ID" value="NZ_CP030750.1"/>
</dbReference>
<feature type="region of interest" description="Disordered" evidence="1">
    <location>
        <begin position="1"/>
        <end position="22"/>
    </location>
</feature>
<feature type="compositionally biased region" description="Low complexity" evidence="1">
    <location>
        <begin position="8"/>
        <end position="17"/>
    </location>
</feature>
<feature type="transmembrane region" description="Helical" evidence="2">
    <location>
        <begin position="1035"/>
        <end position="1057"/>
    </location>
</feature>
<feature type="region of interest" description="Disordered" evidence="1">
    <location>
        <begin position="288"/>
        <end position="308"/>
    </location>
</feature>